<dbReference type="AlphaFoldDB" id="A0AAV8UL75"/>
<dbReference type="InterPro" id="IPR036928">
    <property type="entry name" value="AS_sf"/>
</dbReference>
<organism evidence="4 5">
    <name type="scientific">Rhodosorus marinus</name>
    <dbReference type="NCBI Taxonomy" id="101924"/>
    <lineage>
        <taxon>Eukaryota</taxon>
        <taxon>Rhodophyta</taxon>
        <taxon>Stylonematophyceae</taxon>
        <taxon>Stylonematales</taxon>
        <taxon>Stylonemataceae</taxon>
        <taxon>Rhodosorus</taxon>
    </lineage>
</organism>
<dbReference type="InterPro" id="IPR052096">
    <property type="entry name" value="Endocannabinoid_amidase"/>
</dbReference>
<keyword evidence="5" id="KW-1185">Reference proteome</keyword>
<dbReference type="GO" id="GO:0017064">
    <property type="term" value="F:fatty acid amide hydrolase activity"/>
    <property type="evidence" value="ECO:0007669"/>
    <property type="project" value="TreeGrafter"/>
</dbReference>
<gene>
    <name evidence="4" type="ORF">NDN08_004193</name>
</gene>
<evidence type="ECO:0000313" key="4">
    <source>
        <dbReference type="EMBL" id="KAJ8901992.1"/>
    </source>
</evidence>
<dbReference type="GO" id="GO:0004040">
    <property type="term" value="F:amidase activity"/>
    <property type="evidence" value="ECO:0007669"/>
    <property type="project" value="TreeGrafter"/>
</dbReference>
<evidence type="ECO:0000256" key="1">
    <source>
        <dbReference type="SAM" id="MobiDB-lite"/>
    </source>
</evidence>
<dbReference type="EMBL" id="JAMWBK010000010">
    <property type="protein sequence ID" value="KAJ8901992.1"/>
    <property type="molecule type" value="Genomic_DNA"/>
</dbReference>
<comment type="caution">
    <text evidence="4">The sequence shown here is derived from an EMBL/GenBank/DDBJ whole genome shotgun (WGS) entry which is preliminary data.</text>
</comment>
<keyword evidence="2" id="KW-0812">Transmembrane</keyword>
<dbReference type="PANTHER" id="PTHR45847">
    <property type="entry name" value="FATTY ACID AMIDE HYDROLASE"/>
    <property type="match status" value="1"/>
</dbReference>
<sequence>MWAVWGLWICTLGLAVITGFWCLTSARKNRFDRARRRKQLYAREAIVNFGITGDQAESLAFSRKPPQLGTYELGIRAACMRARWASDVFNCVSEECFLDSILRAKAADKSQEDLGLIAGLPVSVCDALATTGLEAAVGVIEHVNDGAADEDCAAVAALRGAGGIVVCKSAVSTYAVNRHDTYSPLLGATLNPWDPKLTVSGPDGGGAVLCALGVAKIHIGTESLAAGADMKVPSFAFSHDRASTQGRRPVPGPAAPTSLIACDVATLTKAVSVILEPMLIARNDPLAVPMPFDTAAYESREKLVVGIPTGRGWIQESLSLNHSAANALTKRGHKLIEFPIGISSKELVVLRTALYTAERLRAIPKVIDPQGSDPFVKAIRFWLTMPPFLRAPIAAALERTPWRRYLGWILHGVQLGSNDRNYQRLTKRREEIRSTLVERMVRNGVDALIMPCNEPQPRNRESLSLVDAFGGIHHEFSMLNLPMGSAPVVVSSSIERSSKPSPAEEFRRVSVIVVVPPWQDELCLSLLRDLEEEFGTEAPPNISDSFRKWSTPSPEGEIAKETTPLLNKLKGNLQAAPAQ</sequence>
<name>A0AAV8UL75_9RHOD</name>
<dbReference type="Proteomes" id="UP001157974">
    <property type="component" value="Unassembled WGS sequence"/>
</dbReference>
<dbReference type="Pfam" id="PF01425">
    <property type="entry name" value="Amidase"/>
    <property type="match status" value="1"/>
</dbReference>
<keyword evidence="2" id="KW-0472">Membrane</keyword>
<protein>
    <recommendedName>
        <fullName evidence="3">Amidase domain-containing protein</fullName>
    </recommendedName>
</protein>
<evidence type="ECO:0000313" key="5">
    <source>
        <dbReference type="Proteomes" id="UP001157974"/>
    </source>
</evidence>
<reference evidence="4 5" key="1">
    <citation type="journal article" date="2023" name="Nat. Commun.">
        <title>Origin of minicircular mitochondrial genomes in red algae.</title>
        <authorList>
            <person name="Lee Y."/>
            <person name="Cho C.H."/>
            <person name="Lee Y.M."/>
            <person name="Park S.I."/>
            <person name="Yang J.H."/>
            <person name="West J.A."/>
            <person name="Bhattacharya D."/>
            <person name="Yoon H.S."/>
        </authorList>
    </citation>
    <scope>NUCLEOTIDE SEQUENCE [LARGE SCALE GENOMIC DNA]</scope>
    <source>
        <strain evidence="4 5">CCMP1338</strain>
        <tissue evidence="4">Whole cell</tissue>
    </source>
</reference>
<accession>A0AAV8UL75</accession>
<dbReference type="InterPro" id="IPR023631">
    <property type="entry name" value="Amidase_dom"/>
</dbReference>
<keyword evidence="2" id="KW-1133">Transmembrane helix</keyword>
<evidence type="ECO:0000259" key="3">
    <source>
        <dbReference type="Pfam" id="PF01425"/>
    </source>
</evidence>
<feature type="compositionally biased region" description="Polar residues" evidence="1">
    <location>
        <begin position="542"/>
        <end position="553"/>
    </location>
</feature>
<feature type="domain" description="Amidase" evidence="3">
    <location>
        <begin position="75"/>
        <end position="524"/>
    </location>
</feature>
<dbReference type="SUPFAM" id="SSF75304">
    <property type="entry name" value="Amidase signature (AS) enzymes"/>
    <property type="match status" value="1"/>
</dbReference>
<dbReference type="Gene3D" id="3.90.1300.10">
    <property type="entry name" value="Amidase signature (AS) domain"/>
    <property type="match status" value="1"/>
</dbReference>
<dbReference type="GO" id="GO:0009062">
    <property type="term" value="P:fatty acid catabolic process"/>
    <property type="evidence" value="ECO:0007669"/>
    <property type="project" value="TreeGrafter"/>
</dbReference>
<feature type="region of interest" description="Disordered" evidence="1">
    <location>
        <begin position="537"/>
        <end position="565"/>
    </location>
</feature>
<feature type="transmembrane region" description="Helical" evidence="2">
    <location>
        <begin position="6"/>
        <end position="26"/>
    </location>
</feature>
<evidence type="ECO:0000256" key="2">
    <source>
        <dbReference type="SAM" id="Phobius"/>
    </source>
</evidence>
<proteinExistence type="predicted"/>
<dbReference type="PANTHER" id="PTHR45847:SF6">
    <property type="entry name" value="FATTY ACID AMIDE HYDROLASE"/>
    <property type="match status" value="1"/>
</dbReference>